<dbReference type="SUPFAM" id="SSF55846">
    <property type="entry name" value="N-acetylmuramoyl-L-alanine amidase-like"/>
    <property type="match status" value="1"/>
</dbReference>
<feature type="region of interest" description="Disordered" evidence="5">
    <location>
        <begin position="50"/>
        <end position="89"/>
    </location>
</feature>
<feature type="non-terminal residue" evidence="7">
    <location>
        <position position="1"/>
    </location>
</feature>
<dbReference type="InterPro" id="IPR002502">
    <property type="entry name" value="Amidase_domain"/>
</dbReference>
<dbReference type="InterPro" id="IPR051206">
    <property type="entry name" value="NAMLAA_amidase_2"/>
</dbReference>
<dbReference type="Gene3D" id="3.40.80.10">
    <property type="entry name" value="Peptidoglycan recognition protein-like"/>
    <property type="match status" value="1"/>
</dbReference>
<gene>
    <name evidence="7" type="ORF">SAMN05444388_1301</name>
</gene>
<evidence type="ECO:0000256" key="2">
    <source>
        <dbReference type="ARBA" id="ARBA00011901"/>
    </source>
</evidence>
<accession>A0A1M5WC61</accession>
<dbReference type="EMBL" id="FQWH01000030">
    <property type="protein sequence ID" value="SHH85037.1"/>
    <property type="molecule type" value="Genomic_DNA"/>
</dbReference>
<protein>
    <recommendedName>
        <fullName evidence="2">N-acetylmuramoyl-L-alanine amidase</fullName>
        <ecNumber evidence="2">3.5.1.28</ecNumber>
    </recommendedName>
</protein>
<dbReference type="PANTHER" id="PTHR30417:SF1">
    <property type="entry name" value="N-ACETYLMURAMOYL-L-ALANINE AMIDASE AMID"/>
    <property type="match status" value="1"/>
</dbReference>
<dbReference type="GO" id="GO:0009254">
    <property type="term" value="P:peptidoglycan turnover"/>
    <property type="evidence" value="ECO:0007669"/>
    <property type="project" value="TreeGrafter"/>
</dbReference>
<proteinExistence type="predicted"/>
<name>A0A1M5WC61_FLAJO</name>
<dbReference type="GO" id="GO:0009253">
    <property type="term" value="P:peptidoglycan catabolic process"/>
    <property type="evidence" value="ECO:0007669"/>
    <property type="project" value="InterPro"/>
</dbReference>
<dbReference type="AlphaFoldDB" id="A0A1M5WC61"/>
<dbReference type="Proteomes" id="UP000184112">
    <property type="component" value="Unassembled WGS sequence"/>
</dbReference>
<evidence type="ECO:0000313" key="8">
    <source>
        <dbReference type="Proteomes" id="UP000184112"/>
    </source>
</evidence>
<feature type="domain" description="N-acetylmuramoyl-L-alanine amidase" evidence="6">
    <location>
        <begin position="384"/>
        <end position="534"/>
    </location>
</feature>
<evidence type="ECO:0000256" key="1">
    <source>
        <dbReference type="ARBA" id="ARBA00001561"/>
    </source>
</evidence>
<organism evidence="7 8">
    <name type="scientific">Flavobacterium johnsoniae</name>
    <name type="common">Cytophaga johnsonae</name>
    <dbReference type="NCBI Taxonomy" id="986"/>
    <lineage>
        <taxon>Bacteria</taxon>
        <taxon>Pseudomonadati</taxon>
        <taxon>Bacteroidota</taxon>
        <taxon>Flavobacteriia</taxon>
        <taxon>Flavobacteriales</taxon>
        <taxon>Flavobacteriaceae</taxon>
        <taxon>Flavobacterium</taxon>
    </lineage>
</organism>
<sequence>ADVAFYLDPSHKWLANAKLAPGDENEGEFHEYYVTAEIFEKVSKRIASKNTNVPNPDYKKEPEAKKQTPAEQKGPSKKETKKIAPSDKKVQDYHEQKIVVKNEISKNPVWEKINSLMMVDVGDSIWSQKKEACVCKEYDLIWGNKVTCEFRKKVIEICKDLWKDNYLEMANNLMAVFYWETGGTFKPDVPNRSKSGATGLIQFIPERADEYFGKHTIEIVPNYFDSKEKDLHNLPRVTQFAKMSALEQLDYVKKYFEPQKNKKIKFVDFYLQVLFPVSSGKDEHVVFADKESKLDLPSENKKIKEKRIAKYSKNDGFDLNKDGKIYKSDIEKKVEIYRTKGLAYKSILECKKIKESNMIFSGDCTIGDVVDGFIVNDKIVKNKIDSCNKSSMSEQVKIIVLHRTAGGKASGTLNWMESQGYGAHFVNDYDGTIYQAIGLDKKASHMGVNRKKSTLENGWGNGNSIGIETCGLSLDKDGISTLISKKTHDHWEPVTDKQAQSIACLLKFLLNYFNLSVEDIKIHEDLCLKTELEGKLVYDAMLPYLE</sequence>
<evidence type="ECO:0000259" key="6">
    <source>
        <dbReference type="SMART" id="SM00644"/>
    </source>
</evidence>
<evidence type="ECO:0000256" key="3">
    <source>
        <dbReference type="ARBA" id="ARBA00022801"/>
    </source>
</evidence>
<dbReference type="SMART" id="SM00644">
    <property type="entry name" value="Ami_2"/>
    <property type="match status" value="1"/>
</dbReference>
<evidence type="ECO:0000313" key="7">
    <source>
        <dbReference type="EMBL" id="SHH85037.1"/>
    </source>
</evidence>
<dbReference type="GO" id="GO:0071555">
    <property type="term" value="P:cell wall organization"/>
    <property type="evidence" value="ECO:0007669"/>
    <property type="project" value="UniProtKB-KW"/>
</dbReference>
<dbReference type="CDD" id="cd06583">
    <property type="entry name" value="PGRP"/>
    <property type="match status" value="1"/>
</dbReference>
<feature type="compositionally biased region" description="Basic and acidic residues" evidence="5">
    <location>
        <begin position="57"/>
        <end position="89"/>
    </location>
</feature>
<keyword evidence="3" id="KW-0378">Hydrolase</keyword>
<reference evidence="7 8" key="1">
    <citation type="submission" date="2016-11" db="EMBL/GenBank/DDBJ databases">
        <authorList>
            <person name="Jaros S."/>
            <person name="Januszkiewicz K."/>
            <person name="Wedrychowicz H."/>
        </authorList>
    </citation>
    <scope>NUCLEOTIDE SEQUENCE [LARGE SCALE GENOMIC DNA]</scope>
    <source>
        <strain evidence="7 8">DSM 6792</strain>
    </source>
</reference>
<evidence type="ECO:0000256" key="5">
    <source>
        <dbReference type="SAM" id="MobiDB-lite"/>
    </source>
</evidence>
<dbReference type="Pfam" id="PF01510">
    <property type="entry name" value="Amidase_2"/>
    <property type="match status" value="1"/>
</dbReference>
<dbReference type="InterPro" id="IPR036505">
    <property type="entry name" value="Amidase/PGRP_sf"/>
</dbReference>
<dbReference type="EC" id="3.5.1.28" evidence="2"/>
<dbReference type="PANTHER" id="PTHR30417">
    <property type="entry name" value="N-ACETYLMURAMOYL-L-ALANINE AMIDASE AMID"/>
    <property type="match status" value="1"/>
</dbReference>
<evidence type="ECO:0000256" key="4">
    <source>
        <dbReference type="ARBA" id="ARBA00023316"/>
    </source>
</evidence>
<keyword evidence="4" id="KW-0961">Cell wall biogenesis/degradation</keyword>
<dbReference type="GO" id="GO:0008745">
    <property type="term" value="F:N-acetylmuramoyl-L-alanine amidase activity"/>
    <property type="evidence" value="ECO:0007669"/>
    <property type="project" value="UniProtKB-EC"/>
</dbReference>
<comment type="catalytic activity">
    <reaction evidence="1">
        <text>Hydrolyzes the link between N-acetylmuramoyl residues and L-amino acid residues in certain cell-wall glycopeptides.</text>
        <dbReference type="EC" id="3.5.1.28"/>
    </reaction>
</comment>